<evidence type="ECO:0000259" key="7">
    <source>
        <dbReference type="Pfam" id="PF20239"/>
    </source>
</evidence>
<keyword evidence="3" id="KW-0731">Sigma factor</keyword>
<protein>
    <submittedName>
        <fullName evidence="8">RNA polymerase ECF family sigma subunit</fullName>
    </submittedName>
</protein>
<dbReference type="GO" id="GO:0003677">
    <property type="term" value="F:DNA binding"/>
    <property type="evidence" value="ECO:0007669"/>
    <property type="project" value="InterPro"/>
</dbReference>
<keyword evidence="9" id="KW-1185">Reference proteome</keyword>
<dbReference type="GO" id="GO:0006352">
    <property type="term" value="P:DNA-templated transcription initiation"/>
    <property type="evidence" value="ECO:0007669"/>
    <property type="project" value="InterPro"/>
</dbReference>
<dbReference type="PANTHER" id="PTHR47756">
    <property type="entry name" value="BLL6612 PROTEIN-RELATED"/>
    <property type="match status" value="1"/>
</dbReference>
<keyword evidence="4" id="KW-0804">Transcription</keyword>
<dbReference type="Pfam" id="PF08281">
    <property type="entry name" value="Sigma70_r4_2"/>
    <property type="match status" value="1"/>
</dbReference>
<dbReference type="Gene3D" id="1.10.10.10">
    <property type="entry name" value="Winged helix-like DNA-binding domain superfamily/Winged helix DNA-binding domain"/>
    <property type="match status" value="1"/>
</dbReference>
<evidence type="ECO:0000259" key="6">
    <source>
        <dbReference type="Pfam" id="PF08281"/>
    </source>
</evidence>
<dbReference type="InterPro" id="IPR046531">
    <property type="entry name" value="DUF6596"/>
</dbReference>
<name>A0A561E754_9MICO</name>
<dbReference type="Pfam" id="PF04542">
    <property type="entry name" value="Sigma70_r2"/>
    <property type="match status" value="1"/>
</dbReference>
<gene>
    <name evidence="8" type="ORF">BKA23_0215</name>
</gene>
<evidence type="ECO:0000256" key="4">
    <source>
        <dbReference type="ARBA" id="ARBA00023163"/>
    </source>
</evidence>
<dbReference type="PANTHER" id="PTHR47756:SF2">
    <property type="entry name" value="BLL6612 PROTEIN"/>
    <property type="match status" value="1"/>
</dbReference>
<feature type="domain" description="RNA polymerase sigma-70 region 2" evidence="5">
    <location>
        <begin position="18"/>
        <end position="77"/>
    </location>
</feature>
<accession>A0A561E754</accession>
<evidence type="ECO:0000256" key="1">
    <source>
        <dbReference type="ARBA" id="ARBA00010641"/>
    </source>
</evidence>
<dbReference type="InterPro" id="IPR007627">
    <property type="entry name" value="RNA_pol_sigma70_r2"/>
</dbReference>
<dbReference type="OrthoDB" id="9780299at2"/>
<comment type="similarity">
    <text evidence="1">Belongs to the sigma-70 factor family. ECF subfamily.</text>
</comment>
<feature type="domain" description="DUF6596" evidence="7">
    <location>
        <begin position="181"/>
        <end position="280"/>
    </location>
</feature>
<evidence type="ECO:0000259" key="5">
    <source>
        <dbReference type="Pfam" id="PF04542"/>
    </source>
</evidence>
<evidence type="ECO:0000256" key="2">
    <source>
        <dbReference type="ARBA" id="ARBA00023015"/>
    </source>
</evidence>
<dbReference type="Gene3D" id="1.10.1740.10">
    <property type="match status" value="1"/>
</dbReference>
<dbReference type="InterPro" id="IPR013324">
    <property type="entry name" value="RNA_pol_sigma_r3/r4-like"/>
</dbReference>
<dbReference type="GO" id="GO:0016987">
    <property type="term" value="F:sigma factor activity"/>
    <property type="evidence" value="ECO:0007669"/>
    <property type="project" value="UniProtKB-KW"/>
</dbReference>
<dbReference type="InterPro" id="IPR013249">
    <property type="entry name" value="RNA_pol_sigma70_r4_t2"/>
</dbReference>
<dbReference type="SUPFAM" id="SSF88946">
    <property type="entry name" value="Sigma2 domain of RNA polymerase sigma factors"/>
    <property type="match status" value="1"/>
</dbReference>
<evidence type="ECO:0000313" key="9">
    <source>
        <dbReference type="Proteomes" id="UP000318297"/>
    </source>
</evidence>
<dbReference type="InterPro" id="IPR036388">
    <property type="entry name" value="WH-like_DNA-bd_sf"/>
</dbReference>
<dbReference type="SUPFAM" id="SSF88659">
    <property type="entry name" value="Sigma3 and sigma4 domains of RNA polymerase sigma factors"/>
    <property type="match status" value="1"/>
</dbReference>
<evidence type="ECO:0000256" key="3">
    <source>
        <dbReference type="ARBA" id="ARBA00023082"/>
    </source>
</evidence>
<reference evidence="8 9" key="1">
    <citation type="submission" date="2019-06" db="EMBL/GenBank/DDBJ databases">
        <title>Sequencing the genomes of 1000 actinobacteria strains.</title>
        <authorList>
            <person name="Klenk H.-P."/>
        </authorList>
    </citation>
    <scope>NUCLEOTIDE SEQUENCE [LARGE SCALE GENOMIC DNA]</scope>
    <source>
        <strain evidence="8 9">DSM 19560</strain>
    </source>
</reference>
<dbReference type="Proteomes" id="UP000318297">
    <property type="component" value="Unassembled WGS sequence"/>
</dbReference>
<feature type="domain" description="RNA polymerase sigma factor 70 region 4 type 2" evidence="6">
    <location>
        <begin position="112"/>
        <end position="163"/>
    </location>
</feature>
<dbReference type="AlphaFoldDB" id="A0A561E754"/>
<evidence type="ECO:0000313" key="8">
    <source>
        <dbReference type="EMBL" id="TWE11447.1"/>
    </source>
</evidence>
<sequence length="417" mass="44686">MTQVAEAITRVHHAEWSRVVAGLARRFGDLDVAEDAAAEAFAVAVERWPVGGVPVNPGAWLTTVASRKALDRLRRESHRDTKQREAAMLSDEMAPGLGTAPGPVADDRLRLIFTCCHPALAIPARVALTLRMLGGLSVAEIASAFLVQETTMAQRITRAKAKIKAAHIPYRVPLAADIADRSAAVMTVLFLIFNEGYLASGGGDALRVDLTDEAIRLTRLVRELLPDDGEVAGLLALMLLTDARHRARVSATGELVTLSEQDRDLWDAGLIAEGSSLVRERIAAVAAGGPSPGRFQLLAAINAVHTAAASVDDTDWAQIRTLYDRLVLIDPSPVVALNRAVVIAEIDGAAAGLRIVDGLGEPLAAYHAFHATRADLLRRLSRREEAVAAYDLAIDLAGNVGERAYLRRRRDEVAGDA</sequence>
<comment type="caution">
    <text evidence="8">The sequence shown here is derived from an EMBL/GenBank/DDBJ whole genome shotgun (WGS) entry which is preliminary data.</text>
</comment>
<organism evidence="8 9">
    <name type="scientific">Rudaeicoccus suwonensis</name>
    <dbReference type="NCBI Taxonomy" id="657409"/>
    <lineage>
        <taxon>Bacteria</taxon>
        <taxon>Bacillati</taxon>
        <taxon>Actinomycetota</taxon>
        <taxon>Actinomycetes</taxon>
        <taxon>Micrococcales</taxon>
        <taxon>Dermacoccaceae</taxon>
        <taxon>Rudaeicoccus</taxon>
    </lineage>
</organism>
<dbReference type="Pfam" id="PF20239">
    <property type="entry name" value="DUF6596"/>
    <property type="match status" value="1"/>
</dbReference>
<dbReference type="RefSeq" id="WP_145224725.1">
    <property type="nucleotide sequence ID" value="NZ_VIVQ01000001.1"/>
</dbReference>
<keyword evidence="2" id="KW-0805">Transcription regulation</keyword>
<dbReference type="EMBL" id="VIVQ01000001">
    <property type="protein sequence ID" value="TWE11447.1"/>
    <property type="molecule type" value="Genomic_DNA"/>
</dbReference>
<dbReference type="InterPro" id="IPR013325">
    <property type="entry name" value="RNA_pol_sigma_r2"/>
</dbReference>
<proteinExistence type="inferred from homology"/>